<accession>A0A063BRW7</accession>
<keyword evidence="5 8" id="KW-0560">Oxidoreductase</keyword>
<evidence type="ECO:0000313" key="10">
    <source>
        <dbReference type="EMBL" id="GAO18410.1"/>
    </source>
</evidence>
<dbReference type="PANTHER" id="PTHR24305">
    <property type="entry name" value="CYTOCHROME P450"/>
    <property type="match status" value="1"/>
</dbReference>
<gene>
    <name evidence="11" type="ORF">UV8b_02829</name>
    <name evidence="10" type="ORF">UVI_02046780</name>
</gene>
<evidence type="ECO:0000256" key="1">
    <source>
        <dbReference type="ARBA" id="ARBA00001971"/>
    </source>
</evidence>
<evidence type="ECO:0000256" key="6">
    <source>
        <dbReference type="ARBA" id="ARBA00023004"/>
    </source>
</evidence>
<feature type="transmembrane region" description="Helical" evidence="9">
    <location>
        <begin position="12"/>
        <end position="29"/>
    </location>
</feature>
<dbReference type="GO" id="GO:0020037">
    <property type="term" value="F:heme binding"/>
    <property type="evidence" value="ECO:0007669"/>
    <property type="project" value="InterPro"/>
</dbReference>
<comment type="similarity">
    <text evidence="2 8">Belongs to the cytochrome P450 family.</text>
</comment>
<evidence type="ECO:0000313" key="12">
    <source>
        <dbReference type="Proteomes" id="UP000027002"/>
    </source>
</evidence>
<dbReference type="PROSITE" id="PS00086">
    <property type="entry name" value="CYTOCHROME_P450"/>
    <property type="match status" value="1"/>
</dbReference>
<dbReference type="Pfam" id="PF00067">
    <property type="entry name" value="p450"/>
    <property type="match status" value="1"/>
</dbReference>
<dbReference type="PRINTS" id="PR00463">
    <property type="entry name" value="EP450I"/>
</dbReference>
<dbReference type="OrthoDB" id="1470350at2759"/>
<keyword evidence="9" id="KW-0472">Membrane</keyword>
<dbReference type="Proteomes" id="UP000027002">
    <property type="component" value="Chromosome 2"/>
</dbReference>
<dbReference type="Gene3D" id="1.10.630.10">
    <property type="entry name" value="Cytochrome P450"/>
    <property type="match status" value="1"/>
</dbReference>
<evidence type="ECO:0000256" key="2">
    <source>
        <dbReference type="ARBA" id="ARBA00010617"/>
    </source>
</evidence>
<dbReference type="GO" id="GO:0005506">
    <property type="term" value="F:iron ion binding"/>
    <property type="evidence" value="ECO:0007669"/>
    <property type="project" value="InterPro"/>
</dbReference>
<dbReference type="Proteomes" id="UP000054053">
    <property type="component" value="Unassembled WGS sequence"/>
</dbReference>
<dbReference type="InterPro" id="IPR001128">
    <property type="entry name" value="Cyt_P450"/>
</dbReference>
<comment type="cofactor">
    <cofactor evidence="1 7">
        <name>heme</name>
        <dbReference type="ChEBI" id="CHEBI:30413"/>
    </cofactor>
</comment>
<dbReference type="InterPro" id="IPR036396">
    <property type="entry name" value="Cyt_P450_sf"/>
</dbReference>
<dbReference type="CDD" id="cd11059">
    <property type="entry name" value="CYP_fungal"/>
    <property type="match status" value="1"/>
</dbReference>
<dbReference type="EMBL" id="BBTG02000030">
    <property type="protein sequence ID" value="GAO18410.1"/>
    <property type="molecule type" value="Genomic_DNA"/>
</dbReference>
<dbReference type="EMBL" id="CP072754">
    <property type="protein sequence ID" value="QUC18588.1"/>
    <property type="molecule type" value="Genomic_DNA"/>
</dbReference>
<dbReference type="SUPFAM" id="SSF48264">
    <property type="entry name" value="Cytochrome P450"/>
    <property type="match status" value="1"/>
</dbReference>
<dbReference type="GO" id="GO:0016705">
    <property type="term" value="F:oxidoreductase activity, acting on paired donors, with incorporation or reduction of molecular oxygen"/>
    <property type="evidence" value="ECO:0007669"/>
    <property type="project" value="InterPro"/>
</dbReference>
<keyword evidence="4 7" id="KW-0479">Metal-binding</keyword>
<protein>
    <submittedName>
        <fullName evidence="10">Uncharacterized protein</fullName>
    </submittedName>
</protein>
<name>A0A063BRW7_USTVR</name>
<keyword evidence="8" id="KW-0503">Monooxygenase</keyword>
<evidence type="ECO:0000256" key="5">
    <source>
        <dbReference type="ARBA" id="ARBA00023002"/>
    </source>
</evidence>
<evidence type="ECO:0000313" key="13">
    <source>
        <dbReference type="Proteomes" id="UP000054053"/>
    </source>
</evidence>
<dbReference type="STRING" id="1159556.A0A063BRW7"/>
<feature type="binding site" description="axial binding residue" evidence="7">
    <location>
        <position position="433"/>
    </location>
    <ligand>
        <name>heme</name>
        <dbReference type="ChEBI" id="CHEBI:30413"/>
    </ligand>
    <ligandPart>
        <name>Fe</name>
        <dbReference type="ChEBI" id="CHEBI:18248"/>
    </ligandPart>
</feature>
<dbReference type="PRINTS" id="PR00385">
    <property type="entry name" value="P450"/>
</dbReference>
<evidence type="ECO:0000313" key="11">
    <source>
        <dbReference type="EMBL" id="QUC18588.1"/>
    </source>
</evidence>
<evidence type="ECO:0000256" key="4">
    <source>
        <dbReference type="ARBA" id="ARBA00022723"/>
    </source>
</evidence>
<evidence type="ECO:0000256" key="9">
    <source>
        <dbReference type="SAM" id="Phobius"/>
    </source>
</evidence>
<dbReference type="PANTHER" id="PTHR24305:SF96">
    <property type="entry name" value="CYTOCHROME P450 MONOOXYGENASE STCB-RELATED"/>
    <property type="match status" value="1"/>
</dbReference>
<keyword evidence="6 7" id="KW-0408">Iron</keyword>
<dbReference type="HOGENOM" id="CLU_001570_14_2_1"/>
<keyword evidence="9" id="KW-1133">Transmembrane helix</keyword>
<reference evidence="10" key="1">
    <citation type="journal article" date="2016" name="Genome Announc.">
        <title>Genome Sequence of Ustilaginoidea virens IPU010, a Rice Pathogenic Fungus Causing False Smut.</title>
        <authorList>
            <person name="Kumagai T."/>
            <person name="Ishii T."/>
            <person name="Terai G."/>
            <person name="Umemura M."/>
            <person name="Machida M."/>
            <person name="Asai K."/>
        </authorList>
    </citation>
    <scope>NUCLEOTIDE SEQUENCE [LARGE SCALE GENOMIC DNA]</scope>
    <source>
        <strain evidence="10">IPU010</strain>
    </source>
</reference>
<dbReference type="KEGG" id="uvi:66063607"/>
<dbReference type="GO" id="GO:0004497">
    <property type="term" value="F:monooxygenase activity"/>
    <property type="evidence" value="ECO:0007669"/>
    <property type="project" value="UniProtKB-KW"/>
</dbReference>
<keyword evidence="12" id="KW-1185">Reference proteome</keyword>
<proteinExistence type="inferred from homology"/>
<evidence type="ECO:0000256" key="3">
    <source>
        <dbReference type="ARBA" id="ARBA00022617"/>
    </source>
</evidence>
<reference evidence="11" key="3">
    <citation type="submission" date="2020-03" db="EMBL/GenBank/DDBJ databases">
        <title>A mixture of massive structural variations and highly conserved coding sequences in Ustilaginoidea virens genome.</title>
        <authorList>
            <person name="Zhang K."/>
            <person name="Zhao Z."/>
            <person name="Zhang Z."/>
            <person name="Li Y."/>
            <person name="Hsiang T."/>
            <person name="Sun W."/>
        </authorList>
    </citation>
    <scope>NUCLEOTIDE SEQUENCE</scope>
    <source>
        <strain evidence="11">UV-8b</strain>
    </source>
</reference>
<dbReference type="InterPro" id="IPR002401">
    <property type="entry name" value="Cyt_P450_E_grp-I"/>
</dbReference>
<keyword evidence="9" id="KW-0812">Transmembrane</keyword>
<dbReference type="RefSeq" id="XP_042996261.1">
    <property type="nucleotide sequence ID" value="XM_043140327.1"/>
</dbReference>
<dbReference type="InterPro" id="IPR017972">
    <property type="entry name" value="Cyt_P450_CS"/>
</dbReference>
<sequence>MEVQGSGLFSKLVAITAVATVIYIFYSGISNPASKVPGPWHTKWTGWVAKYYWFIGQRPFYVHALHQRYGPVVRVSPNEVHTTNIDDVRAIYNAKVTFRKSAFYTNLTGPQVLSIFSTTDVDVHRKFRRLLASQLSETSLKQHLPLLNSRINLAIEGMKRETKSQGYTDLFKWAMFTATDVIGTLSFGESFHMLESGKKNQYVEDLEQIGALSRLRVAFPRLLRFAFKYPIVPLFSRAIARGKRLNGYARQSLQRYQDYVDSDPTTLRLTFFTKLFKAEEDGKVSFNDIFSNAQSFIIAGSDTTAISATYTIWSIIQRPQLRQAILKELQALPLGFTETDLRGLPLLSQTIEEALRLYTSIPAALPRVVPAGGAEIGGYWLKEGTVVGTQAYSMHRDPEIFPNPLEFNPSRWENPTKTMKDAFMPFGRGSRVCIGLHLAYMEIRLLVARFLLEFPNARESTREGMSHEDMESTIYFLAPPKGKRCLVEP</sequence>
<evidence type="ECO:0000256" key="7">
    <source>
        <dbReference type="PIRSR" id="PIRSR602401-1"/>
    </source>
</evidence>
<evidence type="ECO:0000256" key="8">
    <source>
        <dbReference type="RuleBase" id="RU000461"/>
    </source>
</evidence>
<dbReference type="InterPro" id="IPR050121">
    <property type="entry name" value="Cytochrome_P450_monoxygenase"/>
</dbReference>
<dbReference type="AlphaFoldDB" id="A0A063BRW7"/>
<organism evidence="10 13">
    <name type="scientific">Ustilaginoidea virens</name>
    <name type="common">Rice false smut fungus</name>
    <name type="synonym">Villosiclava virens</name>
    <dbReference type="NCBI Taxonomy" id="1159556"/>
    <lineage>
        <taxon>Eukaryota</taxon>
        <taxon>Fungi</taxon>
        <taxon>Dikarya</taxon>
        <taxon>Ascomycota</taxon>
        <taxon>Pezizomycotina</taxon>
        <taxon>Sordariomycetes</taxon>
        <taxon>Hypocreomycetidae</taxon>
        <taxon>Hypocreales</taxon>
        <taxon>Clavicipitaceae</taxon>
        <taxon>Ustilaginoidea</taxon>
    </lineage>
</organism>
<reference evidence="13" key="2">
    <citation type="journal article" date="2016" name="Genome Announc.">
        <title>Genome sequence of Ustilaginoidea virens IPU010, a rice pathogenic fungus causing false smut.</title>
        <authorList>
            <person name="Kumagai T."/>
            <person name="Ishii T."/>
            <person name="Terai G."/>
            <person name="Umemura M."/>
            <person name="Machida M."/>
            <person name="Asai K."/>
        </authorList>
    </citation>
    <scope>NUCLEOTIDE SEQUENCE [LARGE SCALE GENOMIC DNA]</scope>
    <source>
        <strain evidence="13">IPU010</strain>
    </source>
</reference>
<dbReference type="GeneID" id="66063607"/>
<keyword evidence="3 7" id="KW-0349">Heme</keyword>